<gene>
    <name evidence="1" type="ORF">GPUH_LOCUS20929</name>
</gene>
<organism evidence="1 2">
    <name type="scientific">Gongylonema pulchrum</name>
    <dbReference type="NCBI Taxonomy" id="637853"/>
    <lineage>
        <taxon>Eukaryota</taxon>
        <taxon>Metazoa</taxon>
        <taxon>Ecdysozoa</taxon>
        <taxon>Nematoda</taxon>
        <taxon>Chromadorea</taxon>
        <taxon>Rhabditida</taxon>
        <taxon>Spirurina</taxon>
        <taxon>Spiruromorpha</taxon>
        <taxon>Spiruroidea</taxon>
        <taxon>Gongylonematidae</taxon>
        <taxon>Gongylonema</taxon>
    </lineage>
</organism>
<dbReference type="EMBL" id="UYRT01091479">
    <property type="protein sequence ID" value="VDN37134.1"/>
    <property type="molecule type" value="Genomic_DNA"/>
</dbReference>
<dbReference type="AlphaFoldDB" id="A0A3P7N451"/>
<evidence type="ECO:0000313" key="2">
    <source>
        <dbReference type="Proteomes" id="UP000271098"/>
    </source>
</evidence>
<sequence>MDLPKNNTSSPRRPKANESVREMEMFAWESSSLLWVCSSNQGHSHVAILDANNPNSVVDTFPACIREVDYVSQDKNWKDFCRGGGYVKDLPPDMNDLEQFGAVQWVELRRLDSDEDTALTYCGPDQKPSPQRSRDFSVCEQATPGTSGNARGLNEVAELVKVENGTTAESEANKAEESGIIKRYILLEKLREAAENGVFLGEIMMHAAVLLS</sequence>
<dbReference type="OrthoDB" id="10256043at2759"/>
<keyword evidence="2" id="KW-1185">Reference proteome</keyword>
<reference evidence="1 2" key="1">
    <citation type="submission" date="2018-11" db="EMBL/GenBank/DDBJ databases">
        <authorList>
            <consortium name="Pathogen Informatics"/>
        </authorList>
    </citation>
    <scope>NUCLEOTIDE SEQUENCE [LARGE SCALE GENOMIC DNA]</scope>
</reference>
<name>A0A3P7N451_9BILA</name>
<proteinExistence type="predicted"/>
<accession>A0A3P7N451</accession>
<dbReference type="Proteomes" id="UP000271098">
    <property type="component" value="Unassembled WGS sequence"/>
</dbReference>
<evidence type="ECO:0000313" key="1">
    <source>
        <dbReference type="EMBL" id="VDN37134.1"/>
    </source>
</evidence>
<protein>
    <submittedName>
        <fullName evidence="1">Uncharacterized protein</fullName>
    </submittedName>
</protein>